<dbReference type="OrthoDB" id="3016717at2759"/>
<dbReference type="EMBL" id="JACAZE010000006">
    <property type="protein sequence ID" value="KAF7313990.1"/>
    <property type="molecule type" value="Genomic_DNA"/>
</dbReference>
<dbReference type="AlphaFoldDB" id="A0A8H6TDW3"/>
<proteinExistence type="predicted"/>
<accession>A0A8H6TDW3</accession>
<evidence type="ECO:0000313" key="2">
    <source>
        <dbReference type="Proteomes" id="UP000613580"/>
    </source>
</evidence>
<dbReference type="SUPFAM" id="SSF52047">
    <property type="entry name" value="RNI-like"/>
    <property type="match status" value="1"/>
</dbReference>
<name>A0A8H6TDW3_MYCCL</name>
<reference evidence="1" key="1">
    <citation type="submission" date="2020-05" db="EMBL/GenBank/DDBJ databases">
        <title>Mycena genomes resolve the evolution of fungal bioluminescence.</title>
        <authorList>
            <person name="Tsai I.J."/>
        </authorList>
    </citation>
    <scope>NUCLEOTIDE SEQUENCE</scope>
    <source>
        <strain evidence="1">110903Hualien_Pintung</strain>
    </source>
</reference>
<organism evidence="1 2">
    <name type="scientific">Mycena chlorophos</name>
    <name type="common">Agaric fungus</name>
    <name type="synonym">Agaricus chlorophos</name>
    <dbReference type="NCBI Taxonomy" id="658473"/>
    <lineage>
        <taxon>Eukaryota</taxon>
        <taxon>Fungi</taxon>
        <taxon>Dikarya</taxon>
        <taxon>Basidiomycota</taxon>
        <taxon>Agaricomycotina</taxon>
        <taxon>Agaricomycetes</taxon>
        <taxon>Agaricomycetidae</taxon>
        <taxon>Agaricales</taxon>
        <taxon>Marasmiineae</taxon>
        <taxon>Mycenaceae</taxon>
        <taxon>Mycena</taxon>
    </lineage>
</organism>
<gene>
    <name evidence="1" type="ORF">HMN09_00557500</name>
</gene>
<evidence type="ECO:0000313" key="1">
    <source>
        <dbReference type="EMBL" id="KAF7313990.1"/>
    </source>
</evidence>
<protein>
    <submittedName>
        <fullName evidence="1">RING-type domain-containing protein</fullName>
    </submittedName>
</protein>
<comment type="caution">
    <text evidence="1">The sequence shown here is derived from an EMBL/GenBank/DDBJ whole genome shotgun (WGS) entry which is preliminary data.</text>
</comment>
<dbReference type="Proteomes" id="UP000613580">
    <property type="component" value="Unassembled WGS sequence"/>
</dbReference>
<sequence length="679" mass="74810">MPQQIPDVSTCVPPTSRLVNALDSRQPQSGVNHIGKLSPELLTEIFLALAIFTRRPADDPASISPFELRTGTLFVCRYWRDVARASARLWGFLIDYLHDSKEFVEEALERTGCTPLFVQANVIHRETAIRNVALALKTATSRIEVLDVAIISRDMKALAPVLVNQPAPILEVFRIGCHGAYADLPALLFAGEVPRLRELQLESCILKNDFNLLQCKTLTYLSVERTGGVKLSFSVNRWLQILGQLPQLEVLSLTKSFGSLKTDQDASHVQLPRLFSIAVEGSLGQCAGILTHLHFPPTPCVEIRCTLLLPELLTTQALTQLLEPVSANFKGLSEKLRALGIAWKHTGVTFRGAPSQSACVDAAAMDSEFVLALKGDDAIPYQHVLAVAKTLALEDVRVLDLSTPVCQCGPPSHFVFRPDRREEWGALLRCFPGVHTLQPIANDWAESVLDLLRYRDEDYKIFLPSLRTLAFVNTSFVQGGTVGARVRSALVELVQHGRHLGERLFNADLFQTFSSMAIDDRAPGALNRLSELLLYAAGRALWLPSVVDALGRADGYPTLPTESPGLQRLGPDRIAQLGTLVNVMRTQLRLRTTMQSVAHVNRKIVEASNHAAILDVVAPVEAFITATRNVKHATGHLTDMFVVSWLALAKWPVKQHSLAPPETLFVAWRTLLFNATSTA</sequence>
<keyword evidence="2" id="KW-1185">Reference proteome</keyword>